<name>A0AAN0NFR0_9RHOB</name>
<protein>
    <submittedName>
        <fullName evidence="2">Uncharacterized protein</fullName>
    </submittedName>
</protein>
<dbReference type="KEGG" id="yag:AABB28_02515"/>
<proteinExistence type="predicted"/>
<sequence>MLSSKVFRNVSVGLFLALISVTSAFAGSWEDAIEDVEAKADRYWEFGRSRGAFTWLGTAYNELGIPQHQCAILGRMLGFEEHIRHLEEFDDPELRPDLSEDELQQLMYHSHFLSNWVFTARRLVGSSDDTRQQIWNLDCVGHQGIPDSLFVGLADSSAKLIVAGNDIRVLGDFEVGFYQRFEQFVEANPQAERIVLGSGGGSVRDAIMTGLLIRRLGLATTLSQNCYSACPLAFLGGVDRTIWSPYPKLGFHRVSRADGAQVSFDEPVYETIELFVSEMGANPDFVMRHIFAAAPTEFSYPELDDLCKAAVTTWIQRLCSSDD</sequence>
<evidence type="ECO:0000313" key="2">
    <source>
        <dbReference type="EMBL" id="WZU64202.1"/>
    </source>
</evidence>
<evidence type="ECO:0000256" key="1">
    <source>
        <dbReference type="SAM" id="SignalP"/>
    </source>
</evidence>
<dbReference type="RefSeq" id="WP_342070569.1">
    <property type="nucleotide sequence ID" value="NZ_CP151762.1"/>
</dbReference>
<organism evidence="2 3">
    <name type="scientific">Yoonia algicola</name>
    <dbReference type="NCBI Taxonomy" id="3137368"/>
    <lineage>
        <taxon>Bacteria</taxon>
        <taxon>Pseudomonadati</taxon>
        <taxon>Pseudomonadota</taxon>
        <taxon>Alphaproteobacteria</taxon>
        <taxon>Rhodobacterales</taxon>
        <taxon>Paracoccaceae</taxon>
        <taxon>Yoonia</taxon>
    </lineage>
</organism>
<accession>A0AAN0NFR0</accession>
<gene>
    <name evidence="2" type="ORF">AABB28_02515</name>
</gene>
<feature type="chain" id="PRO_5042890756" evidence="1">
    <location>
        <begin position="27"/>
        <end position="323"/>
    </location>
</feature>
<evidence type="ECO:0000313" key="3">
    <source>
        <dbReference type="Proteomes" id="UP001451782"/>
    </source>
</evidence>
<dbReference type="Proteomes" id="UP001451782">
    <property type="component" value="Chromosome"/>
</dbReference>
<keyword evidence="1" id="KW-0732">Signal</keyword>
<keyword evidence="3" id="KW-1185">Reference proteome</keyword>
<reference evidence="2 3" key="1">
    <citation type="submission" date="2024-04" db="EMBL/GenBank/DDBJ databases">
        <title>Phylogenomic analyses of a clade within the roseobacter group suggest taxonomic reassignments of species of the genera Aestuariivita, Citreicella, Loktanella, Nautella, Pelagibaca, Ruegeria, Thalassobius, Thiobacimonas and Tropicibacter, and the proposal o.</title>
        <authorList>
            <person name="Jeon C.O."/>
        </authorList>
    </citation>
    <scope>NUCLEOTIDE SEQUENCE [LARGE SCALE GENOMIC DNA]</scope>
    <source>
        <strain evidence="2 3">G8-12</strain>
    </source>
</reference>
<dbReference type="EMBL" id="CP151762">
    <property type="protein sequence ID" value="WZU64202.1"/>
    <property type="molecule type" value="Genomic_DNA"/>
</dbReference>
<feature type="signal peptide" evidence="1">
    <location>
        <begin position="1"/>
        <end position="26"/>
    </location>
</feature>
<dbReference type="AlphaFoldDB" id="A0AAN0NFR0"/>